<dbReference type="InterPro" id="IPR013324">
    <property type="entry name" value="RNA_pol_sigma_r3/r4-like"/>
</dbReference>
<dbReference type="InterPro" id="IPR007627">
    <property type="entry name" value="RNA_pol_sigma70_r2"/>
</dbReference>
<dbReference type="AlphaFoldDB" id="A0A412GCS1"/>
<gene>
    <name evidence="8" type="ORF">DWY20_12555</name>
    <name evidence="7" type="ORF">K8U81_02940</name>
</gene>
<accession>A0A412GCS1</accession>
<dbReference type="Gene3D" id="1.10.1740.10">
    <property type="match status" value="1"/>
</dbReference>
<evidence type="ECO:0000313" key="8">
    <source>
        <dbReference type="EMBL" id="RGR92589.1"/>
    </source>
</evidence>
<sequence length="182" mass="21856">MRGNFEDTYKALFRRYYAGLLFYATRLVGEDDAEDIVQDVFVEIWRRQDSVEFGEQIQAFLYRSIYTKAINLLKHKAVAENYSAAEIEFYQKRTEYYQPDHSEVIKRIENRELRSEIRQAIDELPDKCKEVFKLSYLHDMKNKDIADVMGISLRTVEAHMYKALKILREKLSYLRMILLFWL</sequence>
<dbReference type="RefSeq" id="WP_007566243.1">
    <property type="nucleotide sequence ID" value="NZ_CABKNL010000066.1"/>
</dbReference>
<protein>
    <submittedName>
        <fullName evidence="8">RNA polymerase sigma-70 factor</fullName>
    </submittedName>
</protein>
<dbReference type="EMBL" id="DYXD01000058">
    <property type="protein sequence ID" value="HJF07135.1"/>
    <property type="molecule type" value="Genomic_DNA"/>
</dbReference>
<dbReference type="NCBIfam" id="TIGR02937">
    <property type="entry name" value="sigma70-ECF"/>
    <property type="match status" value="1"/>
</dbReference>
<dbReference type="Proteomes" id="UP000718012">
    <property type="component" value="Unassembled WGS sequence"/>
</dbReference>
<dbReference type="PANTHER" id="PTHR43133:SF46">
    <property type="entry name" value="RNA POLYMERASE SIGMA-70 FACTOR ECF SUBFAMILY"/>
    <property type="match status" value="1"/>
</dbReference>
<dbReference type="NCBIfam" id="TIGR02985">
    <property type="entry name" value="Sig70_bacteroi1"/>
    <property type="match status" value="1"/>
</dbReference>
<dbReference type="GO" id="GO:0003677">
    <property type="term" value="F:DNA binding"/>
    <property type="evidence" value="ECO:0007669"/>
    <property type="project" value="InterPro"/>
</dbReference>
<name>A0A412GCS1_9BACT</name>
<evidence type="ECO:0000256" key="4">
    <source>
        <dbReference type="ARBA" id="ARBA00023163"/>
    </source>
</evidence>
<evidence type="ECO:0000259" key="5">
    <source>
        <dbReference type="Pfam" id="PF04542"/>
    </source>
</evidence>
<dbReference type="Proteomes" id="UP000285864">
    <property type="component" value="Unassembled WGS sequence"/>
</dbReference>
<dbReference type="InterPro" id="IPR036388">
    <property type="entry name" value="WH-like_DNA-bd_sf"/>
</dbReference>
<dbReference type="InterPro" id="IPR013249">
    <property type="entry name" value="RNA_pol_sigma70_r4_t2"/>
</dbReference>
<dbReference type="GO" id="GO:0016987">
    <property type="term" value="F:sigma factor activity"/>
    <property type="evidence" value="ECO:0007669"/>
    <property type="project" value="UniProtKB-KW"/>
</dbReference>
<keyword evidence="9" id="KW-1185">Reference proteome</keyword>
<evidence type="ECO:0000256" key="2">
    <source>
        <dbReference type="ARBA" id="ARBA00023015"/>
    </source>
</evidence>
<dbReference type="EMBL" id="QRUU01000066">
    <property type="protein sequence ID" value="RGR92589.1"/>
    <property type="molecule type" value="Genomic_DNA"/>
</dbReference>
<comment type="similarity">
    <text evidence="1">Belongs to the sigma-70 factor family. ECF subfamily.</text>
</comment>
<reference evidence="8 9" key="1">
    <citation type="submission" date="2018-08" db="EMBL/GenBank/DDBJ databases">
        <title>A genome reference for cultivated species of the human gut microbiota.</title>
        <authorList>
            <person name="Zou Y."/>
            <person name="Xue W."/>
            <person name="Luo G."/>
        </authorList>
    </citation>
    <scope>NUCLEOTIDE SEQUENCE [LARGE SCALE GENOMIC DNA]</scope>
    <source>
        <strain evidence="8 9">AF24-2</strain>
    </source>
</reference>
<organism evidence="8 9">
    <name type="scientific">Phocaeicola coprocola</name>
    <dbReference type="NCBI Taxonomy" id="310298"/>
    <lineage>
        <taxon>Bacteria</taxon>
        <taxon>Pseudomonadati</taxon>
        <taxon>Bacteroidota</taxon>
        <taxon>Bacteroidia</taxon>
        <taxon>Bacteroidales</taxon>
        <taxon>Bacteroidaceae</taxon>
        <taxon>Phocaeicola</taxon>
    </lineage>
</organism>
<dbReference type="Pfam" id="PF08281">
    <property type="entry name" value="Sigma70_r4_2"/>
    <property type="match status" value="1"/>
</dbReference>
<dbReference type="SUPFAM" id="SSF88946">
    <property type="entry name" value="Sigma2 domain of RNA polymerase sigma factors"/>
    <property type="match status" value="1"/>
</dbReference>
<dbReference type="GeneID" id="79858572"/>
<keyword evidence="3" id="KW-0731">Sigma factor</keyword>
<dbReference type="PANTHER" id="PTHR43133">
    <property type="entry name" value="RNA POLYMERASE ECF-TYPE SIGMA FACTO"/>
    <property type="match status" value="1"/>
</dbReference>
<dbReference type="InterPro" id="IPR014327">
    <property type="entry name" value="RNA_pol_sigma70_bacteroid"/>
</dbReference>
<dbReference type="InterPro" id="IPR039425">
    <property type="entry name" value="RNA_pol_sigma-70-like"/>
</dbReference>
<feature type="domain" description="RNA polymerase sigma factor 70 region 4 type 2" evidence="6">
    <location>
        <begin position="116"/>
        <end position="166"/>
    </location>
</feature>
<evidence type="ECO:0000313" key="7">
    <source>
        <dbReference type="EMBL" id="HJF07135.1"/>
    </source>
</evidence>
<dbReference type="Gene3D" id="1.10.10.10">
    <property type="entry name" value="Winged helix-like DNA-binding domain superfamily/Winged helix DNA-binding domain"/>
    <property type="match status" value="1"/>
</dbReference>
<keyword evidence="2" id="KW-0805">Transcription regulation</keyword>
<evidence type="ECO:0000256" key="1">
    <source>
        <dbReference type="ARBA" id="ARBA00010641"/>
    </source>
</evidence>
<dbReference type="GO" id="GO:0006352">
    <property type="term" value="P:DNA-templated transcription initiation"/>
    <property type="evidence" value="ECO:0007669"/>
    <property type="project" value="InterPro"/>
</dbReference>
<dbReference type="Pfam" id="PF04542">
    <property type="entry name" value="Sigma70_r2"/>
    <property type="match status" value="1"/>
</dbReference>
<dbReference type="SUPFAM" id="SSF88659">
    <property type="entry name" value="Sigma3 and sigma4 domains of RNA polymerase sigma factors"/>
    <property type="match status" value="1"/>
</dbReference>
<evidence type="ECO:0000313" key="9">
    <source>
        <dbReference type="Proteomes" id="UP000285864"/>
    </source>
</evidence>
<keyword evidence="4" id="KW-0804">Transcription</keyword>
<reference evidence="7" key="3">
    <citation type="submission" date="2021-09" db="EMBL/GenBank/DDBJ databases">
        <authorList>
            <person name="Gilroy R."/>
        </authorList>
    </citation>
    <scope>NUCLEOTIDE SEQUENCE</scope>
    <source>
        <strain evidence="7">CHK165-8395</strain>
    </source>
</reference>
<dbReference type="CDD" id="cd06171">
    <property type="entry name" value="Sigma70_r4"/>
    <property type="match status" value="1"/>
</dbReference>
<dbReference type="InterPro" id="IPR013325">
    <property type="entry name" value="RNA_pol_sigma_r2"/>
</dbReference>
<evidence type="ECO:0000259" key="6">
    <source>
        <dbReference type="Pfam" id="PF08281"/>
    </source>
</evidence>
<reference evidence="7" key="2">
    <citation type="journal article" date="2021" name="PeerJ">
        <title>Extensive microbial diversity within the chicken gut microbiome revealed by metagenomics and culture.</title>
        <authorList>
            <person name="Gilroy R."/>
            <person name="Ravi A."/>
            <person name="Getino M."/>
            <person name="Pursley I."/>
            <person name="Horton D.L."/>
            <person name="Alikhan N.F."/>
            <person name="Baker D."/>
            <person name="Gharbi K."/>
            <person name="Hall N."/>
            <person name="Watson M."/>
            <person name="Adriaenssens E.M."/>
            <person name="Foster-Nyarko E."/>
            <person name="Jarju S."/>
            <person name="Secka A."/>
            <person name="Antonio M."/>
            <person name="Oren A."/>
            <person name="Chaudhuri R.R."/>
            <person name="La Ragione R."/>
            <person name="Hildebrand F."/>
            <person name="Pallen M.J."/>
        </authorList>
    </citation>
    <scope>NUCLEOTIDE SEQUENCE</scope>
    <source>
        <strain evidence="7">CHK165-8395</strain>
    </source>
</reference>
<feature type="domain" description="RNA polymerase sigma-70 region 2" evidence="5">
    <location>
        <begin position="12"/>
        <end position="76"/>
    </location>
</feature>
<evidence type="ECO:0000256" key="3">
    <source>
        <dbReference type="ARBA" id="ARBA00023082"/>
    </source>
</evidence>
<comment type="caution">
    <text evidence="8">The sequence shown here is derived from an EMBL/GenBank/DDBJ whole genome shotgun (WGS) entry which is preliminary data.</text>
</comment>
<proteinExistence type="inferred from homology"/>
<dbReference type="InterPro" id="IPR014284">
    <property type="entry name" value="RNA_pol_sigma-70_dom"/>
</dbReference>